<evidence type="ECO:0000313" key="1">
    <source>
        <dbReference type="EMBL" id="KAJ8947913.1"/>
    </source>
</evidence>
<gene>
    <name evidence="1" type="ORF">NQ318_005140</name>
</gene>
<dbReference type="Proteomes" id="UP001162162">
    <property type="component" value="Unassembled WGS sequence"/>
</dbReference>
<proteinExistence type="predicted"/>
<sequence>MLDQQVEQRNYGRGYNLPQETIRTPFDSLPRRLESVIRVKSALKGTRFESVGAVKAKATEVLNQLIEADFQYCFQQGKRRIVLWSGVEIAKGNTLKVKKLLL</sequence>
<protein>
    <submittedName>
        <fullName evidence="1">Uncharacterized protein</fullName>
    </submittedName>
</protein>
<dbReference type="AlphaFoldDB" id="A0AAV8Y9V0"/>
<comment type="caution">
    <text evidence="1">The sequence shown here is derived from an EMBL/GenBank/DDBJ whole genome shotgun (WGS) entry which is preliminary data.</text>
</comment>
<keyword evidence="2" id="KW-1185">Reference proteome</keyword>
<evidence type="ECO:0000313" key="2">
    <source>
        <dbReference type="Proteomes" id="UP001162162"/>
    </source>
</evidence>
<reference evidence="1" key="1">
    <citation type="journal article" date="2023" name="Insect Mol. Biol.">
        <title>Genome sequencing provides insights into the evolution of gene families encoding plant cell wall-degrading enzymes in longhorned beetles.</title>
        <authorList>
            <person name="Shin N.R."/>
            <person name="Okamura Y."/>
            <person name="Kirsch R."/>
            <person name="Pauchet Y."/>
        </authorList>
    </citation>
    <scope>NUCLEOTIDE SEQUENCE</scope>
    <source>
        <strain evidence="1">AMC_N1</strain>
    </source>
</reference>
<accession>A0AAV8Y9V0</accession>
<organism evidence="1 2">
    <name type="scientific">Aromia moschata</name>
    <dbReference type="NCBI Taxonomy" id="1265417"/>
    <lineage>
        <taxon>Eukaryota</taxon>
        <taxon>Metazoa</taxon>
        <taxon>Ecdysozoa</taxon>
        <taxon>Arthropoda</taxon>
        <taxon>Hexapoda</taxon>
        <taxon>Insecta</taxon>
        <taxon>Pterygota</taxon>
        <taxon>Neoptera</taxon>
        <taxon>Endopterygota</taxon>
        <taxon>Coleoptera</taxon>
        <taxon>Polyphaga</taxon>
        <taxon>Cucujiformia</taxon>
        <taxon>Chrysomeloidea</taxon>
        <taxon>Cerambycidae</taxon>
        <taxon>Cerambycinae</taxon>
        <taxon>Callichromatini</taxon>
        <taxon>Aromia</taxon>
    </lineage>
</organism>
<name>A0AAV8Y9V0_9CUCU</name>
<dbReference type="EMBL" id="JAPWTK010000149">
    <property type="protein sequence ID" value="KAJ8947913.1"/>
    <property type="molecule type" value="Genomic_DNA"/>
</dbReference>